<feature type="signal peptide" evidence="2">
    <location>
        <begin position="1"/>
        <end position="21"/>
    </location>
</feature>
<accession>A0ABW3L6A5</accession>
<protein>
    <submittedName>
        <fullName evidence="4">FixH family protein</fullName>
    </submittedName>
</protein>
<feature type="domain" description="YtkA-like" evidence="3">
    <location>
        <begin position="168"/>
        <end position="244"/>
    </location>
</feature>
<sequence>MKKKLLFVSLTALLLILTACGSDDDKESADNVEMIDTKVSIPEAIEVGEEVTFQAEVTLGDEKVNDAEYVEFEIWRDGATEEEHQKIDAESKGKGIYEIQHTFTDAGTYSLYAHTQARDMHVMPKKEFEVKDPEADTQASSEEGHSHDQEDEEHSHGDDEGHSYEGEVAAHFVSDKDWKAGEENELMVHLNKDDQPFNDVNVQFEISSDQLEKHLFVDAERTKDGEFTGNYTFPSAGTYTVNVHYENEEIHGHKEEIIEVN</sequence>
<evidence type="ECO:0000256" key="1">
    <source>
        <dbReference type="SAM" id="MobiDB-lite"/>
    </source>
</evidence>
<feature type="domain" description="YtkA-like" evidence="3">
    <location>
        <begin position="35"/>
        <end position="114"/>
    </location>
</feature>
<dbReference type="Proteomes" id="UP001596990">
    <property type="component" value="Unassembled WGS sequence"/>
</dbReference>
<dbReference type="InterPro" id="IPR013783">
    <property type="entry name" value="Ig-like_fold"/>
</dbReference>
<dbReference type="EMBL" id="JBHTKL010000006">
    <property type="protein sequence ID" value="MFD1020740.1"/>
    <property type="molecule type" value="Genomic_DNA"/>
</dbReference>
<comment type="caution">
    <text evidence="4">The sequence shown here is derived from an EMBL/GenBank/DDBJ whole genome shotgun (WGS) entry which is preliminary data.</text>
</comment>
<feature type="region of interest" description="Disordered" evidence="1">
    <location>
        <begin position="129"/>
        <end position="163"/>
    </location>
</feature>
<evidence type="ECO:0000313" key="5">
    <source>
        <dbReference type="Proteomes" id="UP001596990"/>
    </source>
</evidence>
<evidence type="ECO:0000256" key="2">
    <source>
        <dbReference type="SAM" id="SignalP"/>
    </source>
</evidence>
<dbReference type="RefSeq" id="WP_386062961.1">
    <property type="nucleotide sequence ID" value="NZ_JBHTKL010000006.1"/>
</dbReference>
<reference evidence="5" key="1">
    <citation type="journal article" date="2019" name="Int. J. Syst. Evol. Microbiol.">
        <title>The Global Catalogue of Microorganisms (GCM) 10K type strain sequencing project: providing services to taxonomists for standard genome sequencing and annotation.</title>
        <authorList>
            <consortium name="The Broad Institute Genomics Platform"/>
            <consortium name="The Broad Institute Genome Sequencing Center for Infectious Disease"/>
            <person name="Wu L."/>
            <person name="Ma J."/>
        </authorList>
    </citation>
    <scope>NUCLEOTIDE SEQUENCE [LARGE SCALE GENOMIC DNA]</scope>
    <source>
        <strain evidence="5">CCUG 56607</strain>
    </source>
</reference>
<gene>
    <name evidence="4" type="ORF">ACFQ2J_16250</name>
</gene>
<feature type="chain" id="PRO_5046243502" evidence="2">
    <location>
        <begin position="22"/>
        <end position="261"/>
    </location>
</feature>
<evidence type="ECO:0000259" key="3">
    <source>
        <dbReference type="Pfam" id="PF13115"/>
    </source>
</evidence>
<dbReference type="Gene3D" id="2.60.40.10">
    <property type="entry name" value="Immunoglobulins"/>
    <property type="match status" value="1"/>
</dbReference>
<dbReference type="PROSITE" id="PS51257">
    <property type="entry name" value="PROKAR_LIPOPROTEIN"/>
    <property type="match status" value="1"/>
</dbReference>
<dbReference type="Pfam" id="PF13115">
    <property type="entry name" value="YtkA"/>
    <property type="match status" value="2"/>
</dbReference>
<evidence type="ECO:0000313" key="4">
    <source>
        <dbReference type="EMBL" id="MFD1020740.1"/>
    </source>
</evidence>
<feature type="compositionally biased region" description="Basic and acidic residues" evidence="1">
    <location>
        <begin position="142"/>
        <end position="163"/>
    </location>
</feature>
<name>A0ABW3L6A5_9BACI</name>
<proteinExistence type="predicted"/>
<organism evidence="4 5">
    <name type="scientific">Thalassobacillus hwangdonensis</name>
    <dbReference type="NCBI Taxonomy" id="546108"/>
    <lineage>
        <taxon>Bacteria</taxon>
        <taxon>Bacillati</taxon>
        <taxon>Bacillota</taxon>
        <taxon>Bacilli</taxon>
        <taxon>Bacillales</taxon>
        <taxon>Bacillaceae</taxon>
        <taxon>Thalassobacillus</taxon>
    </lineage>
</organism>
<dbReference type="InterPro" id="IPR032693">
    <property type="entry name" value="YtkA-like_dom"/>
</dbReference>
<keyword evidence="5" id="KW-1185">Reference proteome</keyword>
<keyword evidence="2" id="KW-0732">Signal</keyword>